<evidence type="ECO:0000313" key="2">
    <source>
        <dbReference type="Proteomes" id="UP000216446"/>
    </source>
</evidence>
<dbReference type="CDD" id="cd02980">
    <property type="entry name" value="TRX_Fd_family"/>
    <property type="match status" value="1"/>
</dbReference>
<dbReference type="InterPro" id="IPR036249">
    <property type="entry name" value="Thioredoxin-like_sf"/>
</dbReference>
<dbReference type="InParanoid" id="A0A259U2J9"/>
<evidence type="ECO:0008006" key="3">
    <source>
        <dbReference type="Google" id="ProtNLM"/>
    </source>
</evidence>
<dbReference type="SUPFAM" id="SSF52833">
    <property type="entry name" value="Thioredoxin-like"/>
    <property type="match status" value="1"/>
</dbReference>
<sequence length="155" mass="16788">MPTTPEARTDAAIQKQVATLGIDKIQRHIFLCAEPTKPKCCATELGLESWAFLKSRLAELDLTGAGGVYRTKANCLRVCLQGPIAVVYPEGAWYHSCTPEALERIIQEHLIGGEVVARPADPRAASGGVATGARGFLLANRLPQRCHRERRAAIS</sequence>
<protein>
    <recommendedName>
        <fullName evidence="3">Ferredoxin</fullName>
    </recommendedName>
</protein>
<dbReference type="EMBL" id="MQWB01000001">
    <property type="protein sequence ID" value="OZC04273.1"/>
    <property type="molecule type" value="Genomic_DNA"/>
</dbReference>
<gene>
    <name evidence="1" type="ORF">BSZ36_15550</name>
</gene>
<proteinExistence type="predicted"/>
<dbReference type="Gene3D" id="3.40.30.10">
    <property type="entry name" value="Glutaredoxin"/>
    <property type="match status" value="1"/>
</dbReference>
<reference evidence="1 2" key="1">
    <citation type="submission" date="2016-11" db="EMBL/GenBank/DDBJ databases">
        <title>Study of marine rhodopsin-containing bacteria.</title>
        <authorList>
            <person name="Yoshizawa S."/>
            <person name="Kumagai Y."/>
            <person name="Kogure K."/>
        </authorList>
    </citation>
    <scope>NUCLEOTIDE SEQUENCE [LARGE SCALE GENOMIC DNA]</scope>
    <source>
        <strain evidence="1 2">SG-29</strain>
    </source>
</reference>
<accession>A0A259U2J9</accession>
<dbReference type="AlphaFoldDB" id="A0A259U2J9"/>
<name>A0A259U2J9_9BACT</name>
<evidence type="ECO:0000313" key="1">
    <source>
        <dbReference type="EMBL" id="OZC04273.1"/>
    </source>
</evidence>
<comment type="caution">
    <text evidence="1">The sequence shown here is derived from an EMBL/GenBank/DDBJ whole genome shotgun (WGS) entry which is preliminary data.</text>
</comment>
<dbReference type="Proteomes" id="UP000216446">
    <property type="component" value="Unassembled WGS sequence"/>
</dbReference>
<organism evidence="1 2">
    <name type="scientific">Rubricoccus marinus</name>
    <dbReference type="NCBI Taxonomy" id="716817"/>
    <lineage>
        <taxon>Bacteria</taxon>
        <taxon>Pseudomonadati</taxon>
        <taxon>Rhodothermota</taxon>
        <taxon>Rhodothermia</taxon>
        <taxon>Rhodothermales</taxon>
        <taxon>Rubricoccaceae</taxon>
        <taxon>Rubricoccus</taxon>
    </lineage>
</organism>
<keyword evidence="2" id="KW-1185">Reference proteome</keyword>